<gene>
    <name evidence="1" type="ORF">ING2E5A_2590</name>
</gene>
<reference evidence="1 2" key="1">
    <citation type="submission" date="2016-08" db="EMBL/GenBank/DDBJ databases">
        <authorList>
            <person name="Seilhamer J.J."/>
        </authorList>
    </citation>
    <scope>NUCLEOTIDE SEQUENCE [LARGE SCALE GENOMIC DNA]</scope>
    <source>
        <strain evidence="1">ING2-E5A</strain>
    </source>
</reference>
<evidence type="ECO:0000313" key="2">
    <source>
        <dbReference type="Proteomes" id="UP000178485"/>
    </source>
</evidence>
<dbReference type="STRING" id="1642646.ING2E5A_2590"/>
<dbReference type="SFLD" id="SFLDG01135">
    <property type="entry name" value="C1.5.6:_HAD__Beta-PGM__Phospha"/>
    <property type="match status" value="1"/>
</dbReference>
<dbReference type="SFLD" id="SFLDS00003">
    <property type="entry name" value="Haloacid_Dehalogenase"/>
    <property type="match status" value="1"/>
</dbReference>
<dbReference type="RefSeq" id="WP_071137682.1">
    <property type="nucleotide sequence ID" value="NZ_DUQN01000074.1"/>
</dbReference>
<name>A0A1G4GA11_9BACT</name>
<dbReference type="EMBL" id="LT608328">
    <property type="protein sequence ID" value="SCM59386.1"/>
    <property type="molecule type" value="Genomic_DNA"/>
</dbReference>
<dbReference type="NCBIfam" id="TIGR01549">
    <property type="entry name" value="HAD-SF-IA-v1"/>
    <property type="match status" value="1"/>
</dbReference>
<dbReference type="GO" id="GO:0008253">
    <property type="term" value="F:5'-nucleotidase activity"/>
    <property type="evidence" value="ECO:0007669"/>
    <property type="project" value="InterPro"/>
</dbReference>
<dbReference type="PANTHER" id="PTHR47478">
    <property type="match status" value="1"/>
</dbReference>
<dbReference type="SUPFAM" id="SSF56784">
    <property type="entry name" value="HAD-like"/>
    <property type="match status" value="1"/>
</dbReference>
<dbReference type="CDD" id="cd04305">
    <property type="entry name" value="HAD_Neu5Ac-Pase_like"/>
    <property type="match status" value="1"/>
</dbReference>
<dbReference type="InterPro" id="IPR006439">
    <property type="entry name" value="HAD-SF_hydro_IA"/>
</dbReference>
<dbReference type="Gene3D" id="1.10.150.240">
    <property type="entry name" value="Putative phosphatase, domain 2"/>
    <property type="match status" value="1"/>
</dbReference>
<organism evidence="1 2">
    <name type="scientific">Petrimonas mucosa</name>
    <dbReference type="NCBI Taxonomy" id="1642646"/>
    <lineage>
        <taxon>Bacteria</taxon>
        <taxon>Pseudomonadati</taxon>
        <taxon>Bacteroidota</taxon>
        <taxon>Bacteroidia</taxon>
        <taxon>Bacteroidales</taxon>
        <taxon>Dysgonomonadaceae</taxon>
        <taxon>Petrimonas</taxon>
    </lineage>
</organism>
<dbReference type="PRINTS" id="PR00413">
    <property type="entry name" value="HADHALOGNASE"/>
</dbReference>
<evidence type="ECO:0000313" key="1">
    <source>
        <dbReference type="EMBL" id="SCM59386.1"/>
    </source>
</evidence>
<dbReference type="KEGG" id="pmuc:ING2E5A_2590"/>
<proteinExistence type="predicted"/>
<dbReference type="PANTHER" id="PTHR47478:SF1">
    <property type="entry name" value="PYRIMIDINE 5'-NUCLEOTIDASE YJJG"/>
    <property type="match status" value="1"/>
</dbReference>
<sequence>MSYKNLFIDLDDTLWDIHQNGRECLEEIYLDYGYSRFYPTFEDYYNVYMPSNHHLWNLYRLGEIRKEELIVERFLVPVRKFGIDDPEYARKLSDDFLERTTHKTRLIEGALDLLDYLKPRYRMHILSNGFREVQYKKIENSGLKPYFDKIILSEDAGVNKPHPEIFTYALKNTNSRRDQTVMIGDSWDADITGAQQSRIAQIWFNPANLSPAGFEPTYTVSRLEQIKTIL</sequence>
<dbReference type="Gene3D" id="3.40.50.1000">
    <property type="entry name" value="HAD superfamily/HAD-like"/>
    <property type="match status" value="1"/>
</dbReference>
<protein>
    <submittedName>
        <fullName evidence="1">Glyceraldehyde 3-phosphate phosphatase</fullName>
        <ecNumber evidence="1">3.1.3.-</ecNumber>
    </submittedName>
</protein>
<dbReference type="Proteomes" id="UP000178485">
    <property type="component" value="Chromosome i"/>
</dbReference>
<keyword evidence="2" id="KW-1185">Reference proteome</keyword>
<dbReference type="InterPro" id="IPR011951">
    <property type="entry name" value="HAD-SF_hydro_IA_YjjG/PynA"/>
</dbReference>
<keyword evidence="1" id="KW-0378">Hydrolase</keyword>
<dbReference type="Pfam" id="PF00702">
    <property type="entry name" value="Hydrolase"/>
    <property type="match status" value="1"/>
</dbReference>
<dbReference type="InterPro" id="IPR023214">
    <property type="entry name" value="HAD_sf"/>
</dbReference>
<dbReference type="AlphaFoldDB" id="A0A1G4GA11"/>
<dbReference type="EC" id="3.1.3.-" evidence="1"/>
<accession>A0A1G4GA11</accession>
<dbReference type="NCBIfam" id="TIGR02254">
    <property type="entry name" value="YjjG_YfnB"/>
    <property type="match status" value="1"/>
</dbReference>
<dbReference type="InterPro" id="IPR023198">
    <property type="entry name" value="PGP-like_dom2"/>
</dbReference>
<dbReference type="InterPro" id="IPR052550">
    <property type="entry name" value="Pyrimidine_5'-ntase_YjjG"/>
</dbReference>
<dbReference type="SFLD" id="SFLDG01129">
    <property type="entry name" value="C1.5:_HAD__Beta-PGM__Phosphata"/>
    <property type="match status" value="1"/>
</dbReference>
<dbReference type="InterPro" id="IPR036412">
    <property type="entry name" value="HAD-like_sf"/>
</dbReference>